<name>A0AAV2GRK8_9ROSI</name>
<proteinExistence type="predicted"/>
<evidence type="ECO:0000256" key="1">
    <source>
        <dbReference type="SAM" id="MobiDB-lite"/>
    </source>
</evidence>
<evidence type="ECO:0000313" key="2">
    <source>
        <dbReference type="EMBL" id="CAL1412268.1"/>
    </source>
</evidence>
<organism evidence="2 3">
    <name type="scientific">Linum trigynum</name>
    <dbReference type="NCBI Taxonomy" id="586398"/>
    <lineage>
        <taxon>Eukaryota</taxon>
        <taxon>Viridiplantae</taxon>
        <taxon>Streptophyta</taxon>
        <taxon>Embryophyta</taxon>
        <taxon>Tracheophyta</taxon>
        <taxon>Spermatophyta</taxon>
        <taxon>Magnoliopsida</taxon>
        <taxon>eudicotyledons</taxon>
        <taxon>Gunneridae</taxon>
        <taxon>Pentapetalae</taxon>
        <taxon>rosids</taxon>
        <taxon>fabids</taxon>
        <taxon>Malpighiales</taxon>
        <taxon>Linaceae</taxon>
        <taxon>Linum</taxon>
    </lineage>
</organism>
<protein>
    <submittedName>
        <fullName evidence="2">Uncharacterized protein</fullName>
    </submittedName>
</protein>
<dbReference type="AlphaFoldDB" id="A0AAV2GRK8"/>
<dbReference type="Proteomes" id="UP001497516">
    <property type="component" value="Chromosome 9"/>
</dbReference>
<reference evidence="2 3" key="1">
    <citation type="submission" date="2024-04" db="EMBL/GenBank/DDBJ databases">
        <authorList>
            <person name="Fracassetti M."/>
        </authorList>
    </citation>
    <scope>NUCLEOTIDE SEQUENCE [LARGE SCALE GENOMIC DNA]</scope>
</reference>
<accession>A0AAV2GRK8</accession>
<keyword evidence="3" id="KW-1185">Reference proteome</keyword>
<gene>
    <name evidence="2" type="ORF">LTRI10_LOCUS51576</name>
</gene>
<sequence length="94" mass="9720">MIPPPSSLAFPLIDVAARNIKQLQLLVITTMSTRKGATTPPSTTTTSSATSPSSMAVPTLVEMKTEVDGTLAAKLPATKGIPTPTTIVAVKTEE</sequence>
<evidence type="ECO:0000313" key="3">
    <source>
        <dbReference type="Proteomes" id="UP001497516"/>
    </source>
</evidence>
<dbReference type="EMBL" id="OZ034822">
    <property type="protein sequence ID" value="CAL1412268.1"/>
    <property type="molecule type" value="Genomic_DNA"/>
</dbReference>
<feature type="region of interest" description="Disordered" evidence="1">
    <location>
        <begin position="33"/>
        <end position="56"/>
    </location>
</feature>
<feature type="compositionally biased region" description="Low complexity" evidence="1">
    <location>
        <begin position="37"/>
        <end position="54"/>
    </location>
</feature>